<comment type="caution">
    <text evidence="2">The sequence shown here is derived from an EMBL/GenBank/DDBJ whole genome shotgun (WGS) entry which is preliminary data.</text>
</comment>
<dbReference type="PANTHER" id="PTHR43245">
    <property type="entry name" value="BIFUNCTIONAL POLYMYXIN RESISTANCE PROTEIN ARNA"/>
    <property type="match status" value="1"/>
</dbReference>
<dbReference type="AlphaFoldDB" id="A0A6V8M1N5"/>
<keyword evidence="2" id="KW-0413">Isomerase</keyword>
<dbReference type="InterPro" id="IPR036291">
    <property type="entry name" value="NAD(P)-bd_dom_sf"/>
</dbReference>
<reference evidence="2 3" key="2">
    <citation type="submission" date="2020-05" db="EMBL/GenBank/DDBJ databases">
        <title>Draft genome sequence of Desulfovibrio sp. strainFSS-1.</title>
        <authorList>
            <person name="Shimoshige H."/>
            <person name="Kobayashi H."/>
            <person name="Maekawa T."/>
        </authorList>
    </citation>
    <scope>NUCLEOTIDE SEQUENCE [LARGE SCALE GENOMIC DNA]</scope>
    <source>
        <strain evidence="2 3">SIID29052-01</strain>
    </source>
</reference>
<organism evidence="2 3">
    <name type="scientific">Fundidesulfovibrio magnetotacticus</name>
    <dbReference type="NCBI Taxonomy" id="2730080"/>
    <lineage>
        <taxon>Bacteria</taxon>
        <taxon>Pseudomonadati</taxon>
        <taxon>Thermodesulfobacteriota</taxon>
        <taxon>Desulfovibrionia</taxon>
        <taxon>Desulfovibrionales</taxon>
        <taxon>Desulfovibrionaceae</taxon>
        <taxon>Fundidesulfovibrio</taxon>
    </lineage>
</organism>
<gene>
    <name evidence="2" type="primary">galE1_1</name>
    <name evidence="2" type="ORF">NNJEOMEG_03625</name>
</gene>
<dbReference type="EC" id="5.1.3.2" evidence="2"/>
<evidence type="ECO:0000259" key="1">
    <source>
        <dbReference type="Pfam" id="PF01370"/>
    </source>
</evidence>
<evidence type="ECO:0000313" key="2">
    <source>
        <dbReference type="EMBL" id="GFK95757.1"/>
    </source>
</evidence>
<dbReference type="InterPro" id="IPR050177">
    <property type="entry name" value="Lipid_A_modif_metabolic_enz"/>
</dbReference>
<name>A0A6V8M1N5_9BACT</name>
<accession>A0A6V8M1N5</accession>
<dbReference type="Pfam" id="PF01370">
    <property type="entry name" value="Epimerase"/>
    <property type="match status" value="1"/>
</dbReference>
<dbReference type="PANTHER" id="PTHR43245:SF13">
    <property type="entry name" value="UDP-D-APIOSE_UDP-D-XYLOSE SYNTHASE 2"/>
    <property type="match status" value="1"/>
</dbReference>
<dbReference type="SUPFAM" id="SSF51735">
    <property type="entry name" value="NAD(P)-binding Rossmann-fold domains"/>
    <property type="match status" value="1"/>
</dbReference>
<dbReference type="EMBL" id="BLTE01000022">
    <property type="protein sequence ID" value="GFK95757.1"/>
    <property type="molecule type" value="Genomic_DNA"/>
</dbReference>
<feature type="domain" description="NAD-dependent epimerase/dehydratase" evidence="1">
    <location>
        <begin position="12"/>
        <end position="250"/>
    </location>
</feature>
<proteinExistence type="predicted"/>
<dbReference type="RefSeq" id="WP_173086899.1">
    <property type="nucleotide sequence ID" value="NZ_BLTE01000022.1"/>
</dbReference>
<keyword evidence="3" id="KW-1185">Reference proteome</keyword>
<sequence length="325" mass="34271">MIQASLEGKRCLVTGAAGNVGSKLCEALLGAGAFVAGVDNFFSGYRSNLEPFQDNPSFAFHERSILEPDLLPGLAALHGRFDAVLHMAAVVSVPWSMDHPEETMAVNRDATLALHAQARESGAGGFVFAGSAAEYGLPVEGPVREDQAGEPQSPYGWAKYLASKHIAESGFGASVRFFNLYGPARGKPGPYDGVVRRFLAMALADKPLTVFGDGGQTRDFVWVYDAVLAVLLAAGLAGERGPLAGVFNVGTGRSTSVLELARMILAVTGRELPVQSLPERAGDLRHSLADTSALALAAGFTPATPFEEGLGRTLEWFTAHPDELA</sequence>
<dbReference type="PRINTS" id="PR01713">
    <property type="entry name" value="NUCEPIMERASE"/>
</dbReference>
<dbReference type="GO" id="GO:0003978">
    <property type="term" value="F:UDP-glucose 4-epimerase activity"/>
    <property type="evidence" value="ECO:0007669"/>
    <property type="project" value="UniProtKB-EC"/>
</dbReference>
<dbReference type="Gene3D" id="3.40.50.720">
    <property type="entry name" value="NAD(P)-binding Rossmann-like Domain"/>
    <property type="match status" value="1"/>
</dbReference>
<evidence type="ECO:0000313" key="3">
    <source>
        <dbReference type="Proteomes" id="UP000494245"/>
    </source>
</evidence>
<protein>
    <submittedName>
        <fullName evidence="2">UDP-glucose 4-epimerase</fullName>
        <ecNumber evidence="2">5.1.3.2</ecNumber>
    </submittedName>
</protein>
<reference evidence="2 3" key="1">
    <citation type="submission" date="2020-04" db="EMBL/GenBank/DDBJ databases">
        <authorList>
            <consortium name="Desulfovibrio sp. FSS-1 genome sequencing consortium"/>
            <person name="Shimoshige H."/>
            <person name="Kobayashi H."/>
            <person name="Maekawa T."/>
        </authorList>
    </citation>
    <scope>NUCLEOTIDE SEQUENCE [LARGE SCALE GENOMIC DNA]</scope>
    <source>
        <strain evidence="2 3">SIID29052-01</strain>
    </source>
</reference>
<dbReference type="Proteomes" id="UP000494245">
    <property type="component" value="Unassembled WGS sequence"/>
</dbReference>
<dbReference type="InterPro" id="IPR001509">
    <property type="entry name" value="Epimerase_deHydtase"/>
</dbReference>